<evidence type="ECO:0000313" key="3">
    <source>
        <dbReference type="Proteomes" id="UP000231501"/>
    </source>
</evidence>
<comment type="caution">
    <text evidence="2">The sequence shown here is derived from an EMBL/GenBank/DDBJ whole genome shotgun (WGS) entry which is preliminary data.</text>
</comment>
<dbReference type="Proteomes" id="UP000231501">
    <property type="component" value="Unassembled WGS sequence"/>
</dbReference>
<evidence type="ECO:0000256" key="1">
    <source>
        <dbReference type="SAM" id="MobiDB-lite"/>
    </source>
</evidence>
<protein>
    <submittedName>
        <fullName evidence="2">Uncharacterized protein</fullName>
    </submittedName>
</protein>
<dbReference type="EMBL" id="PEOG01000022">
    <property type="protein sequence ID" value="PIM53379.1"/>
    <property type="molecule type" value="Genomic_DNA"/>
</dbReference>
<evidence type="ECO:0000313" key="2">
    <source>
        <dbReference type="EMBL" id="PIM53379.1"/>
    </source>
</evidence>
<dbReference type="AlphaFoldDB" id="A0A2G9CD01"/>
<gene>
    <name evidence="2" type="ORF">CS062_09860</name>
</gene>
<name>A0A2G9CD01_9BURK</name>
<sequence>MPGWGADLDKHDRPAVPMERTPPRLDGIHWERPPQQVSDVEVLHSTERAGLTPVYGTTVPPRGISGMLRRAGFRYSENDLRRWLILLLADRVDVVEGLAGDVARGHVPRVYAEMGGRAELRHNPAGAVRKVVTVAALAGVAYWLWQRRRRDDSH</sequence>
<reference evidence="2 3" key="1">
    <citation type="submission" date="2017-11" db="EMBL/GenBank/DDBJ databases">
        <title>Draft genome sequence of Mitsuaria sp. HWN-4.</title>
        <authorList>
            <person name="Gundlapally S.R."/>
        </authorList>
    </citation>
    <scope>NUCLEOTIDE SEQUENCE [LARGE SCALE GENOMIC DNA]</scope>
    <source>
        <strain evidence="2 3">HWN-4</strain>
    </source>
</reference>
<dbReference type="OrthoDB" id="6021991at2"/>
<feature type="region of interest" description="Disordered" evidence="1">
    <location>
        <begin position="1"/>
        <end position="31"/>
    </location>
</feature>
<organism evidence="2 3">
    <name type="scientific">Roseateles chitinivorans</name>
    <dbReference type="NCBI Taxonomy" id="2917965"/>
    <lineage>
        <taxon>Bacteria</taxon>
        <taxon>Pseudomonadati</taxon>
        <taxon>Pseudomonadota</taxon>
        <taxon>Betaproteobacteria</taxon>
        <taxon>Burkholderiales</taxon>
        <taxon>Sphaerotilaceae</taxon>
        <taxon>Roseateles</taxon>
    </lineage>
</organism>
<feature type="compositionally biased region" description="Basic and acidic residues" evidence="1">
    <location>
        <begin position="21"/>
        <end position="31"/>
    </location>
</feature>
<accession>A0A2G9CD01</accession>
<proteinExistence type="predicted"/>
<keyword evidence="3" id="KW-1185">Reference proteome</keyword>